<dbReference type="CDD" id="cd03144">
    <property type="entry name" value="GATase1_ScBLP_like"/>
    <property type="match status" value="1"/>
</dbReference>
<keyword evidence="3" id="KW-1185">Reference proteome</keyword>
<dbReference type="InterPro" id="IPR029062">
    <property type="entry name" value="Class_I_gatase-like"/>
</dbReference>
<sequence length="450" mass="50550">MDEIPLEQDLQMKNLLRKFGISQIARTWVYVYRGEGADDKAAETLLHGLCHYLDPLAYRFGFITPESIREGSWKNQTALLALGGGYDLGFINALGNDGMKNIKDYVTYTGGAYLGICAGAYFACDHIEFDKGGPLEVVGERQFKFFPGCCRGPTFPGFDYKSSRGAVASKVLYHSSPGKGVMQLNVYFNGGGTFIPPCDSFSPLKNGFIHDSLSSTIPEAAGISICHKISSVDDPVTQPDKMEFTQNLINFNIHNQPQEVEDRDQIHEHRKLSSSMLYYDNAHKKYESHGSHNYSDSSFHRDEIYKLKENRGFENEHNKVIFGEEKDVRLGSVVQESAQQQHSSVRQTLDLEVLCRENDESHELTALTRNYEILGCYAELAQQPACIVKCVVGKGTALLSSVHFEYSFCDLDPEDRYLVDIISKLKESEMPRQALFLSVLKNLSLRTIPN</sequence>
<dbReference type="InterPro" id="IPR019197">
    <property type="entry name" value="Biotin-prot_ligase_N"/>
</dbReference>
<feature type="domain" description="Biotin-protein ligase N-terminal" evidence="1">
    <location>
        <begin position="29"/>
        <end position="196"/>
    </location>
</feature>
<dbReference type="Proteomes" id="UP001195483">
    <property type="component" value="Unassembled WGS sequence"/>
</dbReference>
<evidence type="ECO:0000313" key="3">
    <source>
        <dbReference type="Proteomes" id="UP001195483"/>
    </source>
</evidence>
<feature type="domain" description="Biotin-protein ligase N-terminal" evidence="1">
    <location>
        <begin position="371"/>
        <end position="447"/>
    </location>
</feature>
<dbReference type="Pfam" id="PF09825">
    <property type="entry name" value="BPL_N"/>
    <property type="match status" value="2"/>
</dbReference>
<evidence type="ECO:0000259" key="1">
    <source>
        <dbReference type="Pfam" id="PF09825"/>
    </source>
</evidence>
<comment type="caution">
    <text evidence="2">The sequence shown here is derived from an EMBL/GenBank/DDBJ whole genome shotgun (WGS) entry which is preliminary data.</text>
</comment>
<dbReference type="AlphaFoldDB" id="A0AAE0SS76"/>
<protein>
    <recommendedName>
        <fullName evidence="1">Biotin-protein ligase N-terminal domain-containing protein</fullName>
    </recommendedName>
</protein>
<proteinExistence type="predicted"/>
<organism evidence="2 3">
    <name type="scientific">Potamilus streckersoni</name>
    <dbReference type="NCBI Taxonomy" id="2493646"/>
    <lineage>
        <taxon>Eukaryota</taxon>
        <taxon>Metazoa</taxon>
        <taxon>Spiralia</taxon>
        <taxon>Lophotrochozoa</taxon>
        <taxon>Mollusca</taxon>
        <taxon>Bivalvia</taxon>
        <taxon>Autobranchia</taxon>
        <taxon>Heteroconchia</taxon>
        <taxon>Palaeoheterodonta</taxon>
        <taxon>Unionida</taxon>
        <taxon>Unionoidea</taxon>
        <taxon>Unionidae</taxon>
        <taxon>Ambleminae</taxon>
        <taxon>Lampsilini</taxon>
        <taxon>Potamilus</taxon>
    </lineage>
</organism>
<reference evidence="2" key="1">
    <citation type="journal article" date="2021" name="Genome Biol. Evol.">
        <title>A High-Quality Reference Genome for a Parasitic Bivalve with Doubly Uniparental Inheritance (Bivalvia: Unionida).</title>
        <authorList>
            <person name="Smith C.H."/>
        </authorList>
    </citation>
    <scope>NUCLEOTIDE SEQUENCE</scope>
    <source>
        <strain evidence="2">CHS0354</strain>
    </source>
</reference>
<dbReference type="SUPFAM" id="SSF52317">
    <property type="entry name" value="Class I glutamine amidotransferase-like"/>
    <property type="match status" value="1"/>
</dbReference>
<reference evidence="2" key="3">
    <citation type="submission" date="2023-05" db="EMBL/GenBank/DDBJ databases">
        <authorList>
            <person name="Smith C.H."/>
        </authorList>
    </citation>
    <scope>NUCLEOTIDE SEQUENCE</scope>
    <source>
        <strain evidence="2">CHS0354</strain>
        <tissue evidence="2">Mantle</tissue>
    </source>
</reference>
<accession>A0AAE0SS76</accession>
<reference evidence="2" key="2">
    <citation type="journal article" date="2021" name="Genome Biol. Evol.">
        <title>Developing a high-quality reference genome for a parasitic bivalve with doubly uniparental inheritance (Bivalvia: Unionida).</title>
        <authorList>
            <person name="Smith C.H."/>
        </authorList>
    </citation>
    <scope>NUCLEOTIDE SEQUENCE</scope>
    <source>
        <strain evidence="2">CHS0354</strain>
        <tissue evidence="2">Mantle</tissue>
    </source>
</reference>
<name>A0AAE0SS76_9BIVA</name>
<evidence type="ECO:0000313" key="2">
    <source>
        <dbReference type="EMBL" id="KAK3596794.1"/>
    </source>
</evidence>
<dbReference type="EMBL" id="JAEAOA010002144">
    <property type="protein sequence ID" value="KAK3596794.1"/>
    <property type="molecule type" value="Genomic_DNA"/>
</dbReference>
<gene>
    <name evidence="2" type="ORF">CHS0354_036633</name>
</gene>